<sequence length="423" mass="46320">MVCFVNVLSAAVFICSFLSDVMGNNAVVQNNDNSEQFALLCRMYNVAKNPPINLVDLQEPLNIVKEIDVINDSLTEEKQFNETNQVENSSDAQVKSTTREAAVAQAILHHITRKAHNILEEIKKLNATRNIEKVKDEFDHVIFGEGGNESHLCNGALSGVNKRDDSCGKSGLFGKGTSAGNNLVVDFFCLCAMRTKDGEGIGNVCGVEIGGKGERREKPDSHGWGEEAPLGSSSMWASVKKGCGRLLHQHPTSTKEGHDSIKDFLKHLKTGGVIRSDPKEESDLKKGMLGTSVLNKGSAGDSGPVCNGKKGSGRNGIPGGVCVYYGPEPQWEENIGWLKKLKTALNTVDALNNQTATIQRDIDKLQKLLRRAEEIYETTKVITEIQNPVKPTNLQTATKRLTAYNAARRHHHHAHFILLFVLL</sequence>
<dbReference type="VEuPathDB" id="TriTrypDB:TcIL3000_0_14990"/>
<dbReference type="Pfam" id="PF13206">
    <property type="entry name" value="VSG_B"/>
    <property type="match status" value="1"/>
</dbReference>
<feature type="coiled-coil region" evidence="9">
    <location>
        <begin position="348"/>
        <end position="375"/>
    </location>
</feature>
<proteinExistence type="predicted"/>
<dbReference type="AlphaFoldDB" id="F9WH00"/>
<evidence type="ECO:0000313" key="14">
    <source>
        <dbReference type="Proteomes" id="UP000000702"/>
    </source>
</evidence>
<keyword evidence="7" id="KW-0325">Glycoprotein</keyword>
<evidence type="ECO:0000259" key="12">
    <source>
        <dbReference type="Pfam" id="PF13206"/>
    </source>
</evidence>
<evidence type="ECO:0000256" key="4">
    <source>
        <dbReference type="ARBA" id="ARBA00022622"/>
    </source>
</evidence>
<keyword evidence="4" id="KW-0336">GPI-anchor</keyword>
<evidence type="ECO:0000256" key="1">
    <source>
        <dbReference type="ARBA" id="ARBA00002523"/>
    </source>
</evidence>
<feature type="domain" description="Trypanosome variant surface glycoprotein B-type N-terminal" evidence="12">
    <location>
        <begin position="91"/>
        <end position="362"/>
    </location>
</feature>
<protein>
    <submittedName>
        <fullName evidence="13">Variant surface glycoprotein</fullName>
    </submittedName>
</protein>
<feature type="chain" id="PRO_5003390374" evidence="11">
    <location>
        <begin position="24"/>
        <end position="423"/>
    </location>
</feature>
<name>F9WH00_TRYCI</name>
<evidence type="ECO:0000256" key="8">
    <source>
        <dbReference type="ARBA" id="ARBA00023288"/>
    </source>
</evidence>
<gene>
    <name evidence="13" type="ORF">TCIL3000_0_14990</name>
</gene>
<evidence type="ECO:0000256" key="6">
    <source>
        <dbReference type="ARBA" id="ARBA00023136"/>
    </source>
</evidence>
<evidence type="ECO:0000256" key="9">
    <source>
        <dbReference type="SAM" id="Coils"/>
    </source>
</evidence>
<evidence type="ECO:0000313" key="13">
    <source>
        <dbReference type="EMBL" id="CCD16589.1"/>
    </source>
</evidence>
<evidence type="ECO:0000256" key="3">
    <source>
        <dbReference type="ARBA" id="ARBA00022475"/>
    </source>
</evidence>
<keyword evidence="3" id="KW-1003">Cell membrane</keyword>
<dbReference type="Proteomes" id="UP000000702">
    <property type="component" value="Unassembled WGS sequence"/>
</dbReference>
<comment type="caution">
    <text evidence="13">The sequence shown here is derived from an EMBL/GenBank/DDBJ whole genome shotgun (WGS) entry which is preliminary data.</text>
</comment>
<feature type="compositionally biased region" description="Basic and acidic residues" evidence="10">
    <location>
        <begin position="211"/>
        <end position="225"/>
    </location>
</feature>
<keyword evidence="5 11" id="KW-0732">Signal</keyword>
<dbReference type="GO" id="GO:0098552">
    <property type="term" value="C:side of membrane"/>
    <property type="evidence" value="ECO:0007669"/>
    <property type="project" value="UniProtKB-KW"/>
</dbReference>
<dbReference type="GO" id="GO:0005886">
    <property type="term" value="C:plasma membrane"/>
    <property type="evidence" value="ECO:0007669"/>
    <property type="project" value="UniProtKB-SubCell"/>
</dbReference>
<keyword evidence="8" id="KW-0449">Lipoprotein</keyword>
<keyword evidence="9" id="KW-0175">Coiled coil</keyword>
<evidence type="ECO:0000256" key="5">
    <source>
        <dbReference type="ARBA" id="ARBA00022729"/>
    </source>
</evidence>
<evidence type="ECO:0000256" key="7">
    <source>
        <dbReference type="ARBA" id="ARBA00023180"/>
    </source>
</evidence>
<keyword evidence="6" id="KW-0472">Membrane</keyword>
<keyword evidence="14" id="KW-1185">Reference proteome</keyword>
<evidence type="ECO:0000256" key="10">
    <source>
        <dbReference type="SAM" id="MobiDB-lite"/>
    </source>
</evidence>
<feature type="region of interest" description="Disordered" evidence="10">
    <location>
        <begin position="211"/>
        <end position="231"/>
    </location>
</feature>
<organism evidence="13 14">
    <name type="scientific">Trypanosoma congolense (strain IL3000)</name>
    <dbReference type="NCBI Taxonomy" id="1068625"/>
    <lineage>
        <taxon>Eukaryota</taxon>
        <taxon>Discoba</taxon>
        <taxon>Euglenozoa</taxon>
        <taxon>Kinetoplastea</taxon>
        <taxon>Metakinetoplastina</taxon>
        <taxon>Trypanosomatida</taxon>
        <taxon>Trypanosomatidae</taxon>
        <taxon>Trypanosoma</taxon>
        <taxon>Nannomonas</taxon>
    </lineage>
</organism>
<dbReference type="InterPro" id="IPR025932">
    <property type="entry name" value="Trypano_VSG_B_N_dom"/>
</dbReference>
<evidence type="ECO:0000256" key="2">
    <source>
        <dbReference type="ARBA" id="ARBA00004609"/>
    </source>
</evidence>
<reference evidence="14" key="1">
    <citation type="submission" date="2011-07" db="EMBL/GenBank/DDBJ databases">
        <title>Divergent evolution of antigenic variation in African trypanosomes.</title>
        <authorList>
            <person name="Jackson A.P."/>
            <person name="Berry A."/>
            <person name="Allison H.C."/>
            <person name="Burton P."/>
            <person name="Anderson J."/>
            <person name="Aslett M."/>
            <person name="Brown R."/>
            <person name="Corton N."/>
            <person name="Harris D."/>
            <person name="Hauser H."/>
            <person name="Gamble J."/>
            <person name="Gilderthorp R."/>
            <person name="McQuillan J."/>
            <person name="Quail M.A."/>
            <person name="Sanders M."/>
            <person name="Van Tonder A."/>
            <person name="Ginger M.L."/>
            <person name="Donelson J.E."/>
            <person name="Field M.C."/>
            <person name="Barry J.D."/>
            <person name="Berriman M."/>
            <person name="Hertz-Fowler C."/>
        </authorList>
    </citation>
    <scope>NUCLEOTIDE SEQUENCE [LARGE SCALE GENOMIC DNA]</scope>
    <source>
        <strain evidence="14">IL3000</strain>
    </source>
</reference>
<accession>F9WH00</accession>
<dbReference type="EMBL" id="CAEQ01002357">
    <property type="protein sequence ID" value="CCD16589.1"/>
    <property type="molecule type" value="Genomic_DNA"/>
</dbReference>
<reference evidence="13 14" key="2">
    <citation type="journal article" date="2012" name="Proc. Natl. Acad. Sci. U.S.A.">
        <title>Antigenic diversity is generated by distinct evolutionary mechanisms in African trypanosome species.</title>
        <authorList>
            <person name="Jackson A.P."/>
            <person name="Berry A."/>
            <person name="Aslett M."/>
            <person name="Allison H.C."/>
            <person name="Burton P."/>
            <person name="Vavrova-Anderson J."/>
            <person name="Brown R."/>
            <person name="Browne H."/>
            <person name="Corton N."/>
            <person name="Hauser H."/>
            <person name="Gamble J."/>
            <person name="Gilderthorp R."/>
            <person name="Marcello L."/>
            <person name="McQuillan J."/>
            <person name="Otto T.D."/>
            <person name="Quail M.A."/>
            <person name="Sanders M.J."/>
            <person name="van Tonder A."/>
            <person name="Ginger M.L."/>
            <person name="Field M.C."/>
            <person name="Barry J.D."/>
            <person name="Hertz-Fowler C."/>
            <person name="Berriman M."/>
        </authorList>
    </citation>
    <scope>NUCLEOTIDE SEQUENCE [LARGE SCALE GENOMIC DNA]</scope>
    <source>
        <strain evidence="13 14">IL3000</strain>
    </source>
</reference>
<comment type="subcellular location">
    <subcellularLocation>
        <location evidence="2">Cell membrane</location>
        <topology evidence="2">Lipid-anchor</topology>
        <topology evidence="2">GPI-anchor</topology>
    </subcellularLocation>
</comment>
<feature type="signal peptide" evidence="11">
    <location>
        <begin position="1"/>
        <end position="23"/>
    </location>
</feature>
<comment type="function">
    <text evidence="1">VSG forms a coat on the surface of the parasite. The trypanosome evades the immune response of the host by expressing a series of antigenically distinct VSGs from an estimated 1000 VSG genes.</text>
</comment>
<evidence type="ECO:0000256" key="11">
    <source>
        <dbReference type="SAM" id="SignalP"/>
    </source>
</evidence>